<proteinExistence type="predicted"/>
<evidence type="ECO:0000259" key="2">
    <source>
        <dbReference type="Pfam" id="PF13239"/>
    </source>
</evidence>
<keyword evidence="4" id="KW-1185">Reference proteome</keyword>
<gene>
    <name evidence="3" type="ORF">CRP01_32010</name>
</gene>
<comment type="caution">
    <text evidence="3">The sequence shown here is derived from an EMBL/GenBank/DDBJ whole genome shotgun (WGS) entry which is preliminary data.</text>
</comment>
<dbReference type="InterPro" id="IPR025698">
    <property type="entry name" value="2TM_dom"/>
</dbReference>
<sequence length="129" mass="15195">MDQDLRKKAKKKVEAKMAFFICAIVFSFTTIILLMLSFYLPSVGFWLRLPIPAFVMVLAILYLSAFGLPNSGALSKEWQREEVEKEMIRLYRQKRADLPPLEEMSESEILELKEMEALHKKWDWSEDYV</sequence>
<keyword evidence="1" id="KW-0472">Membrane</keyword>
<reference evidence="3 4" key="1">
    <citation type="submission" date="2017-10" db="EMBL/GenBank/DDBJ databases">
        <title>The draft genome sequence of Lewinella nigricans NBRC 102662.</title>
        <authorList>
            <person name="Wang K."/>
        </authorList>
    </citation>
    <scope>NUCLEOTIDE SEQUENCE [LARGE SCALE GENOMIC DNA]</scope>
    <source>
        <strain evidence="3 4">NBRC 102662</strain>
    </source>
</reference>
<evidence type="ECO:0000313" key="4">
    <source>
        <dbReference type="Proteomes" id="UP000223913"/>
    </source>
</evidence>
<feature type="transmembrane region" description="Helical" evidence="1">
    <location>
        <begin position="17"/>
        <end position="39"/>
    </location>
</feature>
<accession>A0A2D0N2Q2</accession>
<name>A0A2D0N2Q2_FLAN2</name>
<dbReference type="EMBL" id="PDUD01000040">
    <property type="protein sequence ID" value="PHN02409.1"/>
    <property type="molecule type" value="Genomic_DNA"/>
</dbReference>
<dbReference type="RefSeq" id="WP_099154156.1">
    <property type="nucleotide sequence ID" value="NZ_PDUD01000040.1"/>
</dbReference>
<dbReference type="OrthoDB" id="9941368at2"/>
<feature type="domain" description="2TM" evidence="2">
    <location>
        <begin position="7"/>
        <end position="87"/>
    </location>
</feature>
<dbReference type="Proteomes" id="UP000223913">
    <property type="component" value="Unassembled WGS sequence"/>
</dbReference>
<feature type="transmembrane region" description="Helical" evidence="1">
    <location>
        <begin position="45"/>
        <end position="68"/>
    </location>
</feature>
<keyword evidence="1" id="KW-0812">Transmembrane</keyword>
<protein>
    <recommendedName>
        <fullName evidence="2">2TM domain-containing protein</fullName>
    </recommendedName>
</protein>
<dbReference type="AlphaFoldDB" id="A0A2D0N2Q2"/>
<evidence type="ECO:0000313" key="3">
    <source>
        <dbReference type="EMBL" id="PHN02409.1"/>
    </source>
</evidence>
<evidence type="ECO:0000256" key="1">
    <source>
        <dbReference type="SAM" id="Phobius"/>
    </source>
</evidence>
<dbReference type="Pfam" id="PF13239">
    <property type="entry name" value="2TM"/>
    <property type="match status" value="1"/>
</dbReference>
<keyword evidence="1" id="KW-1133">Transmembrane helix</keyword>
<organism evidence="3 4">
    <name type="scientific">Flavilitoribacter nigricans (strain ATCC 23147 / DSM 23189 / NBRC 102662 / NCIMB 1420 / SS-2)</name>
    <name type="common">Lewinella nigricans</name>
    <dbReference type="NCBI Taxonomy" id="1122177"/>
    <lineage>
        <taxon>Bacteria</taxon>
        <taxon>Pseudomonadati</taxon>
        <taxon>Bacteroidota</taxon>
        <taxon>Saprospiria</taxon>
        <taxon>Saprospirales</taxon>
        <taxon>Lewinellaceae</taxon>
        <taxon>Flavilitoribacter</taxon>
    </lineage>
</organism>